<keyword evidence="8 12" id="KW-1133">Transmembrane helix</keyword>
<evidence type="ECO:0000256" key="5">
    <source>
        <dbReference type="ARBA" id="ARBA00022692"/>
    </source>
</evidence>
<comment type="similarity">
    <text evidence="4">Belongs to the SWP1 family.</text>
</comment>
<keyword evidence="5 12" id="KW-0812">Transmembrane</keyword>
<feature type="transmembrane region" description="Helical" evidence="12">
    <location>
        <begin position="236"/>
        <end position="255"/>
    </location>
</feature>
<keyword evidence="6 13" id="KW-0732">Signal</keyword>
<evidence type="ECO:0000256" key="13">
    <source>
        <dbReference type="SAM" id="SignalP"/>
    </source>
</evidence>
<evidence type="ECO:0000313" key="16">
    <source>
        <dbReference type="EMBL" id="KAJ1984233.1"/>
    </source>
</evidence>
<comment type="subcellular location">
    <subcellularLocation>
        <location evidence="2">Endoplasmic reticulum membrane</location>
        <topology evidence="2">Multi-pass membrane protein</topology>
    </subcellularLocation>
</comment>
<dbReference type="OrthoDB" id="432292at2759"/>
<feature type="domain" description="Ribophorin II third" evidence="14">
    <location>
        <begin position="38"/>
        <end position="108"/>
    </location>
</feature>
<evidence type="ECO:0000256" key="1">
    <source>
        <dbReference type="ARBA" id="ARBA00002791"/>
    </source>
</evidence>
<keyword evidence="7" id="KW-0256">Endoplasmic reticulum</keyword>
<keyword evidence="9 12" id="KW-0472">Membrane</keyword>
<evidence type="ECO:0000256" key="8">
    <source>
        <dbReference type="ARBA" id="ARBA00022989"/>
    </source>
</evidence>
<evidence type="ECO:0000256" key="6">
    <source>
        <dbReference type="ARBA" id="ARBA00022729"/>
    </source>
</evidence>
<comment type="function">
    <text evidence="1">Subunit of the oligosaccharyl transferase (OST) complex that catalyzes the initial transfer of a defined glycan (Glc(3)Man(9)GlcNAc(2) in eukaryotes) from the lipid carrier dolichol-pyrophosphate to an asparagine residue within an Asn-X-Ser/Thr consensus motif in nascent polypeptide chains, the first step in protein N-glycosylation. N-glycosylation occurs cotranslationally and the complex associates with the Sec61 complex at the channel-forming translocon complex that mediates protein translocation across the endoplasmic reticulum (ER). All subunits are required for a maximal enzyme activity.</text>
</comment>
<reference evidence="16" key="1">
    <citation type="submission" date="2022-07" db="EMBL/GenBank/DDBJ databases">
        <title>Phylogenomic reconstructions and comparative analyses of Kickxellomycotina fungi.</title>
        <authorList>
            <person name="Reynolds N.K."/>
            <person name="Stajich J.E."/>
            <person name="Barry K."/>
            <person name="Grigoriev I.V."/>
            <person name="Crous P."/>
            <person name="Smith M.E."/>
        </authorList>
    </citation>
    <scope>NUCLEOTIDE SEQUENCE</scope>
    <source>
        <strain evidence="16">RSA 567</strain>
    </source>
</reference>
<feature type="chain" id="PRO_5044343497" description="Ribophorin II" evidence="13">
    <location>
        <begin position="22"/>
        <end position="266"/>
    </location>
</feature>
<feature type="domain" description="Ribophorin II C-terminal" evidence="15">
    <location>
        <begin position="165"/>
        <end position="262"/>
    </location>
</feature>
<comment type="caution">
    <text evidence="16">The sequence shown here is derived from an EMBL/GenBank/DDBJ whole genome shotgun (WGS) entry which is preliminary data.</text>
</comment>
<evidence type="ECO:0000259" key="14">
    <source>
        <dbReference type="Pfam" id="PF23860"/>
    </source>
</evidence>
<evidence type="ECO:0000256" key="2">
    <source>
        <dbReference type="ARBA" id="ARBA00004477"/>
    </source>
</evidence>
<keyword evidence="17" id="KW-1185">Reference proteome</keyword>
<dbReference type="InterPro" id="IPR056790">
    <property type="entry name" value="Ribophorin_II_C"/>
</dbReference>
<evidence type="ECO:0000313" key="17">
    <source>
        <dbReference type="Proteomes" id="UP001151582"/>
    </source>
</evidence>
<evidence type="ECO:0000256" key="4">
    <source>
        <dbReference type="ARBA" id="ARBA00009038"/>
    </source>
</evidence>
<dbReference type="GO" id="GO:0006487">
    <property type="term" value="P:protein N-linked glycosylation"/>
    <property type="evidence" value="ECO:0007669"/>
    <property type="project" value="TreeGrafter"/>
</dbReference>
<proteinExistence type="inferred from homology"/>
<gene>
    <name evidence="16" type="ORF">H4R34_000793</name>
</gene>
<feature type="signal peptide" evidence="13">
    <location>
        <begin position="1"/>
        <end position="21"/>
    </location>
</feature>
<name>A0A9W8B9Q4_9FUNG</name>
<dbReference type="InterPro" id="IPR008814">
    <property type="entry name" value="Swp1"/>
</dbReference>
<evidence type="ECO:0000256" key="9">
    <source>
        <dbReference type="ARBA" id="ARBA00023136"/>
    </source>
</evidence>
<feature type="transmembrane region" description="Helical" evidence="12">
    <location>
        <begin position="208"/>
        <end position="230"/>
    </location>
</feature>
<sequence>MRTPMWLPVLCLSAWLAAALGAVPTWSLSDKSLTVTGAASQSASFDSSQEILLTATDRLKVSFQAQLKDGTPKAIRAHQALLVLTHETTQAQIIRTFDCTNQGKYSLSYKPKGPAGLYRASIVLGTFAAPRGFKQALPPVHFVNNVPAAGPLAVFQAKPEIEHRFQPPQKEPWTILALLATVVCTSPLAGLLAVWQRLGANTKRLGSPISYAFTGCLLAYGCFYTMFWTTWNILEALAYGSVLSLISLVLGRYALLEVANHRTQAD</sequence>
<dbReference type="AlphaFoldDB" id="A0A9W8B9Q4"/>
<dbReference type="InterPro" id="IPR055374">
    <property type="entry name" value="Ribophorin_II_3rd"/>
</dbReference>
<evidence type="ECO:0000256" key="10">
    <source>
        <dbReference type="ARBA" id="ARBA00030078"/>
    </source>
</evidence>
<protein>
    <recommendedName>
        <fullName evidence="11">Ribophorin II</fullName>
    </recommendedName>
    <alternativeName>
        <fullName evidence="10">Ribophorin-2</fullName>
    </alternativeName>
</protein>
<evidence type="ECO:0000256" key="7">
    <source>
        <dbReference type="ARBA" id="ARBA00022824"/>
    </source>
</evidence>
<organism evidence="16 17">
    <name type="scientific">Dimargaris verticillata</name>
    <dbReference type="NCBI Taxonomy" id="2761393"/>
    <lineage>
        <taxon>Eukaryota</taxon>
        <taxon>Fungi</taxon>
        <taxon>Fungi incertae sedis</taxon>
        <taxon>Zoopagomycota</taxon>
        <taxon>Kickxellomycotina</taxon>
        <taxon>Dimargaritomycetes</taxon>
        <taxon>Dimargaritales</taxon>
        <taxon>Dimargaritaceae</taxon>
        <taxon>Dimargaris</taxon>
    </lineage>
</organism>
<comment type="pathway">
    <text evidence="3">Protein modification; protein glycosylation.</text>
</comment>
<evidence type="ECO:0000256" key="3">
    <source>
        <dbReference type="ARBA" id="ARBA00004922"/>
    </source>
</evidence>
<accession>A0A9W8B9Q4</accession>
<dbReference type="GO" id="GO:0008250">
    <property type="term" value="C:oligosaccharyltransferase complex"/>
    <property type="evidence" value="ECO:0007669"/>
    <property type="project" value="InterPro"/>
</dbReference>
<dbReference type="PANTHER" id="PTHR12640">
    <property type="entry name" value="RIBOPHORIN II"/>
    <property type="match status" value="1"/>
</dbReference>
<dbReference type="Proteomes" id="UP001151582">
    <property type="component" value="Unassembled WGS sequence"/>
</dbReference>
<dbReference type="PANTHER" id="PTHR12640:SF0">
    <property type="entry name" value="DOLICHYL-DIPHOSPHOOLIGOSACCHARIDE--PROTEIN GLYCOSYLTRANSFERASE SUBUNIT 2"/>
    <property type="match status" value="1"/>
</dbReference>
<evidence type="ECO:0000256" key="12">
    <source>
        <dbReference type="SAM" id="Phobius"/>
    </source>
</evidence>
<feature type="transmembrane region" description="Helical" evidence="12">
    <location>
        <begin position="173"/>
        <end position="196"/>
    </location>
</feature>
<dbReference type="Pfam" id="PF23860">
    <property type="entry name" value="Ribophorin_II_3rd"/>
    <property type="match status" value="1"/>
</dbReference>
<dbReference type="Pfam" id="PF25147">
    <property type="entry name" value="Ribophorin_II_C"/>
    <property type="match status" value="1"/>
</dbReference>
<evidence type="ECO:0000259" key="15">
    <source>
        <dbReference type="Pfam" id="PF25147"/>
    </source>
</evidence>
<evidence type="ECO:0000256" key="11">
    <source>
        <dbReference type="ARBA" id="ARBA00032139"/>
    </source>
</evidence>
<dbReference type="EMBL" id="JANBQB010000026">
    <property type="protein sequence ID" value="KAJ1984233.1"/>
    <property type="molecule type" value="Genomic_DNA"/>
</dbReference>